<dbReference type="PANTHER" id="PTHR30349:SF62">
    <property type="entry name" value="TYPE 1 FIMBRIAE REGULATORY PROTEIN FIMB-RELATED"/>
    <property type="match status" value="1"/>
</dbReference>
<accession>A0AB38FUL5</accession>
<evidence type="ECO:0000313" key="8">
    <source>
        <dbReference type="EMBL" id="SQA62983.1"/>
    </source>
</evidence>
<comment type="caution">
    <text evidence="8">The sequence shown here is derived from an EMBL/GenBank/DDBJ whole genome shotgun (WGS) entry which is preliminary data.</text>
</comment>
<dbReference type="GO" id="GO:0003677">
    <property type="term" value="F:DNA binding"/>
    <property type="evidence" value="ECO:0007669"/>
    <property type="project" value="InterPro"/>
</dbReference>
<dbReference type="EMBL" id="UAVL01000009">
    <property type="protein sequence ID" value="SQA62983.1"/>
    <property type="molecule type" value="Genomic_DNA"/>
</dbReference>
<evidence type="ECO:0000256" key="6">
    <source>
        <dbReference type="ARBA" id="ARBA00023172"/>
    </source>
</evidence>
<dbReference type="InterPro" id="IPR002104">
    <property type="entry name" value="Integrase_catalytic"/>
</dbReference>
<dbReference type="NCBIfam" id="NF007370">
    <property type="entry name" value="PRK09870.1"/>
    <property type="match status" value="1"/>
</dbReference>
<dbReference type="GO" id="GO:0015074">
    <property type="term" value="P:DNA integration"/>
    <property type="evidence" value="ECO:0007669"/>
    <property type="project" value="UniProtKB-KW"/>
</dbReference>
<organism evidence="8 9">
    <name type="scientific">Yokenella regensburgei</name>
    <dbReference type="NCBI Taxonomy" id="158877"/>
    <lineage>
        <taxon>Bacteria</taxon>
        <taxon>Pseudomonadati</taxon>
        <taxon>Pseudomonadota</taxon>
        <taxon>Gammaproteobacteria</taxon>
        <taxon>Enterobacterales</taxon>
        <taxon>Enterobacteriaceae</taxon>
        <taxon>Yokenella</taxon>
    </lineage>
</organism>
<dbReference type="AlphaFoldDB" id="A0AB38FUL5"/>
<evidence type="ECO:0000313" key="9">
    <source>
        <dbReference type="Proteomes" id="UP000251313"/>
    </source>
</evidence>
<reference evidence="8 9" key="1">
    <citation type="submission" date="2018-06" db="EMBL/GenBank/DDBJ databases">
        <authorList>
            <consortium name="Pathogen Informatics"/>
            <person name="Doyle S."/>
        </authorList>
    </citation>
    <scope>NUCLEOTIDE SEQUENCE [LARGE SCALE GENOMIC DNA]</scope>
    <source>
        <strain evidence="8 9">NCTC11967</strain>
    </source>
</reference>
<evidence type="ECO:0000259" key="7">
    <source>
        <dbReference type="PROSITE" id="PS51898"/>
    </source>
</evidence>
<evidence type="ECO:0000256" key="1">
    <source>
        <dbReference type="ARBA" id="ARBA00008857"/>
    </source>
</evidence>
<name>A0AB38FUL5_9ENTR</name>
<evidence type="ECO:0000256" key="4">
    <source>
        <dbReference type="ARBA" id="ARBA00023015"/>
    </source>
</evidence>
<dbReference type="InterPro" id="IPR013762">
    <property type="entry name" value="Integrase-like_cat_sf"/>
</dbReference>
<evidence type="ECO:0000256" key="3">
    <source>
        <dbReference type="ARBA" id="ARBA00022908"/>
    </source>
</evidence>
<dbReference type="Proteomes" id="UP000251313">
    <property type="component" value="Unassembled WGS sequence"/>
</dbReference>
<dbReference type="Gene3D" id="1.10.443.10">
    <property type="entry name" value="Intergrase catalytic core"/>
    <property type="match status" value="1"/>
</dbReference>
<dbReference type="InterPro" id="IPR050090">
    <property type="entry name" value="Tyrosine_recombinase_XerCD"/>
</dbReference>
<dbReference type="InterPro" id="IPR011010">
    <property type="entry name" value="DNA_brk_join_enz"/>
</dbReference>
<dbReference type="NCBIfam" id="NF007371">
    <property type="entry name" value="PRK09871.1"/>
    <property type="match status" value="1"/>
</dbReference>
<dbReference type="Pfam" id="PF00589">
    <property type="entry name" value="Phage_integrase"/>
    <property type="match status" value="1"/>
</dbReference>
<feature type="domain" description="Tyr recombinase" evidence="7">
    <location>
        <begin position="3"/>
        <end position="184"/>
    </location>
</feature>
<dbReference type="GO" id="GO:0006310">
    <property type="term" value="P:DNA recombination"/>
    <property type="evidence" value="ECO:0007669"/>
    <property type="project" value="UniProtKB-KW"/>
</dbReference>
<keyword evidence="2" id="KW-1029">Fimbrium biogenesis</keyword>
<gene>
    <name evidence="8" type="primary">xerC_2</name>
    <name evidence="8" type="ORF">NCTC11967_02006</name>
</gene>
<evidence type="ECO:0000256" key="2">
    <source>
        <dbReference type="ARBA" id="ARBA00022558"/>
    </source>
</evidence>
<keyword evidence="4" id="KW-0805">Transcription regulation</keyword>
<keyword evidence="5" id="KW-0804">Transcription</keyword>
<keyword evidence="6" id="KW-0233">DNA recombination</keyword>
<proteinExistence type="inferred from homology"/>
<dbReference type="RefSeq" id="WP_081874623.1">
    <property type="nucleotide sequence ID" value="NZ_UAVL01000009.1"/>
</dbReference>
<sequence length="223" mass="25855">MATRRKYLTQSEVESLLEAAKTSGNPERDYCLIYMSFIHGFRVSEVRYLRLSDLDLKEGSLYIHRLKQGFSTSHPLLGKEVRAIKAWLKVRCTMPGVESDWLFVSRKGTPLSRQRIYNLIQRLGEKAGLSLCSHPHMLRHACGFALADRGIDTRLIQDYLGHRNIRHTVRYTASNAERFEGVWQLKNKRKKVHLGPNCNYFSSAWSFFHTKKVRKFASTCNTM</sequence>
<protein>
    <submittedName>
        <fullName evidence="8">Tyrosine recombinase XerC</fullName>
    </submittedName>
</protein>
<evidence type="ECO:0000256" key="5">
    <source>
        <dbReference type="ARBA" id="ARBA00023163"/>
    </source>
</evidence>
<dbReference type="PROSITE" id="PS51898">
    <property type="entry name" value="TYR_RECOMBINASE"/>
    <property type="match status" value="1"/>
</dbReference>
<dbReference type="SUPFAM" id="SSF56349">
    <property type="entry name" value="DNA breaking-rejoining enzymes"/>
    <property type="match status" value="1"/>
</dbReference>
<dbReference type="PANTHER" id="PTHR30349">
    <property type="entry name" value="PHAGE INTEGRASE-RELATED"/>
    <property type="match status" value="1"/>
</dbReference>
<comment type="similarity">
    <text evidence="1">Belongs to the 'phage' integrase family.</text>
</comment>
<keyword evidence="3" id="KW-0229">DNA integration</keyword>